<dbReference type="Gene3D" id="3.80.10.10">
    <property type="entry name" value="Ribonuclease Inhibitor"/>
    <property type="match status" value="1"/>
</dbReference>
<dbReference type="SUPFAM" id="SSF81383">
    <property type="entry name" value="F-box domain"/>
    <property type="match status" value="1"/>
</dbReference>
<evidence type="ECO:0000313" key="3">
    <source>
        <dbReference type="Proteomes" id="UP001608902"/>
    </source>
</evidence>
<evidence type="ECO:0000313" key="2">
    <source>
        <dbReference type="EMBL" id="MFH4974207.1"/>
    </source>
</evidence>
<dbReference type="Proteomes" id="UP001608902">
    <property type="component" value="Unassembled WGS sequence"/>
</dbReference>
<accession>A0ABD6EBZ0</accession>
<name>A0ABD6EBZ0_9BILA</name>
<evidence type="ECO:0000259" key="1">
    <source>
        <dbReference type="PROSITE" id="PS50181"/>
    </source>
</evidence>
<reference evidence="2 3" key="1">
    <citation type="submission" date="2024-08" db="EMBL/GenBank/DDBJ databases">
        <title>Gnathostoma spinigerum genome.</title>
        <authorList>
            <person name="Gonzalez-Bertolin B."/>
            <person name="Monzon S."/>
            <person name="Zaballos A."/>
            <person name="Jimenez P."/>
            <person name="Dekumyoy P."/>
            <person name="Varona S."/>
            <person name="Cuesta I."/>
            <person name="Sumanam S."/>
            <person name="Adisakwattana P."/>
            <person name="Gasser R.B."/>
            <person name="Hernandez-Gonzalez A."/>
            <person name="Young N.D."/>
            <person name="Perteguer M.J."/>
        </authorList>
    </citation>
    <scope>NUCLEOTIDE SEQUENCE [LARGE SCALE GENOMIC DNA]</scope>
    <source>
        <strain evidence="2">AL3</strain>
        <tissue evidence="2">Liver</tissue>
    </source>
</reference>
<dbReference type="InterPro" id="IPR001810">
    <property type="entry name" value="F-box_dom"/>
</dbReference>
<dbReference type="PROSITE" id="PS50181">
    <property type="entry name" value="FBOX"/>
    <property type="match status" value="1"/>
</dbReference>
<sequence length="346" mass="39994">MFHLYLNDESSSQTGTVSVFESLPDKIKANIFRHLRYQDIFRCHLLCRSIRQYLLDNITEFDRPDLTELRLEVISCGPISKQLRLSFRCFSFIDSHACLKHREFILGREFARTPLEIPSNLLSLIEEKCKYIIAHGLIIFDSILFNESLCSCVLKWSSQSSAFCFTNCRVDLPPENFSVLLSNSKCRKLDMDSCCFDQPVISDQVLRSMNECERLHISNCQPSSFDGITSDILNKWETQRRLPKEIYLEGNATQITAHGIIHLVQEFINRYGQWLNRSGDFADIPQIEWSFGQVKDSSNFREELSNLAGILWEVDEKDGHVRVSFESLHQVIGESVPAVQFSFFHV</sequence>
<proteinExistence type="predicted"/>
<dbReference type="InterPro" id="IPR032675">
    <property type="entry name" value="LRR_dom_sf"/>
</dbReference>
<dbReference type="InterPro" id="IPR036047">
    <property type="entry name" value="F-box-like_dom_sf"/>
</dbReference>
<organism evidence="2 3">
    <name type="scientific">Gnathostoma spinigerum</name>
    <dbReference type="NCBI Taxonomy" id="75299"/>
    <lineage>
        <taxon>Eukaryota</taxon>
        <taxon>Metazoa</taxon>
        <taxon>Ecdysozoa</taxon>
        <taxon>Nematoda</taxon>
        <taxon>Chromadorea</taxon>
        <taxon>Rhabditida</taxon>
        <taxon>Spirurina</taxon>
        <taxon>Gnathostomatomorpha</taxon>
        <taxon>Gnathostomatoidea</taxon>
        <taxon>Gnathostomatidae</taxon>
        <taxon>Gnathostoma</taxon>
    </lineage>
</organism>
<protein>
    <recommendedName>
        <fullName evidence="1">F-box domain-containing protein</fullName>
    </recommendedName>
</protein>
<feature type="domain" description="F-box" evidence="1">
    <location>
        <begin position="17"/>
        <end position="64"/>
    </location>
</feature>
<dbReference type="EMBL" id="JBGFUD010000296">
    <property type="protein sequence ID" value="MFH4974207.1"/>
    <property type="molecule type" value="Genomic_DNA"/>
</dbReference>
<gene>
    <name evidence="2" type="ORF">AB6A40_000916</name>
</gene>
<dbReference type="AlphaFoldDB" id="A0ABD6EBZ0"/>
<comment type="caution">
    <text evidence="2">The sequence shown here is derived from an EMBL/GenBank/DDBJ whole genome shotgun (WGS) entry which is preliminary data.</text>
</comment>
<keyword evidence="3" id="KW-1185">Reference proteome</keyword>
<dbReference type="Pfam" id="PF12937">
    <property type="entry name" value="F-box-like"/>
    <property type="match status" value="1"/>
</dbReference>